<evidence type="ECO:0000313" key="1">
    <source>
        <dbReference type="EMBL" id="OOP74387.1"/>
    </source>
</evidence>
<sequence length="137" mass="17021">MNVIEQYCYKHNSCNNCKYNVMEQMEQSLMFEMNDINRSTHYHWEEGEEYEEIKKSLEYYMNVVECYLEDDVSGHYNYCNNCKSKERVEKFREYFDKMIKIINSQRYYYGEKLQRIYFLQDDYHEDCTGFFAERGIF</sequence>
<organism evidence="1 2">
    <name type="scientific">Clostridium beijerinckii</name>
    <name type="common">Clostridium MP</name>
    <dbReference type="NCBI Taxonomy" id="1520"/>
    <lineage>
        <taxon>Bacteria</taxon>
        <taxon>Bacillati</taxon>
        <taxon>Bacillota</taxon>
        <taxon>Clostridia</taxon>
        <taxon>Eubacteriales</taxon>
        <taxon>Clostridiaceae</taxon>
        <taxon>Clostridium</taxon>
    </lineage>
</organism>
<reference evidence="1 2" key="1">
    <citation type="submission" date="2017-02" db="EMBL/GenBank/DDBJ databases">
        <title>Genome sequence of Clostridium beijerinckii Br21.</title>
        <authorList>
            <person name="Fonseca B.C."/>
            <person name="Guazzaroni M.E."/>
            <person name="Riano-Pachon D.M."/>
            <person name="Reginatto V."/>
        </authorList>
    </citation>
    <scope>NUCLEOTIDE SEQUENCE [LARGE SCALE GENOMIC DNA]</scope>
    <source>
        <strain evidence="1 2">Br21</strain>
    </source>
</reference>
<dbReference type="AlphaFoldDB" id="A0A1S9NA10"/>
<protein>
    <submittedName>
        <fullName evidence="1">Uncharacterized protein</fullName>
    </submittedName>
</protein>
<dbReference type="RefSeq" id="WP_008419182.1">
    <property type="nucleotide sequence ID" value="NZ_MWMH01000002.1"/>
</dbReference>
<proteinExistence type="predicted"/>
<dbReference type="Proteomes" id="UP000190959">
    <property type="component" value="Unassembled WGS sequence"/>
</dbReference>
<evidence type="ECO:0000313" key="2">
    <source>
        <dbReference type="Proteomes" id="UP000190959"/>
    </source>
</evidence>
<dbReference type="EMBL" id="MWMH01000002">
    <property type="protein sequence ID" value="OOP74387.1"/>
    <property type="molecule type" value="Genomic_DNA"/>
</dbReference>
<gene>
    <name evidence="1" type="ORF">CBEIBR21_07835</name>
</gene>
<comment type="caution">
    <text evidence="1">The sequence shown here is derived from an EMBL/GenBank/DDBJ whole genome shotgun (WGS) entry which is preliminary data.</text>
</comment>
<accession>A0A1S9NA10</accession>
<name>A0A1S9NA10_CLOBE</name>